<gene>
    <name evidence="2" type="ORF">FHG85_09250</name>
</gene>
<dbReference type="AlphaFoldDB" id="A0A7D4BE77"/>
<keyword evidence="3" id="KW-1185">Reference proteome</keyword>
<accession>A0A7D4BE77</accession>
<evidence type="ECO:0000259" key="1">
    <source>
        <dbReference type="Pfam" id="PF04016"/>
    </source>
</evidence>
<dbReference type="Pfam" id="PF04016">
    <property type="entry name" value="DUF364"/>
    <property type="match status" value="1"/>
</dbReference>
<feature type="domain" description="Putative heavy-metal chelation" evidence="1">
    <location>
        <begin position="92"/>
        <end position="230"/>
    </location>
</feature>
<dbReference type="SUPFAM" id="SSF159713">
    <property type="entry name" value="Dhaf3308-like"/>
    <property type="match status" value="1"/>
</dbReference>
<dbReference type="Gene3D" id="3.40.50.11590">
    <property type="match status" value="1"/>
</dbReference>
<dbReference type="RefSeq" id="WP_173075168.1">
    <property type="nucleotide sequence ID" value="NZ_CP041345.1"/>
</dbReference>
<dbReference type="KEGG" id="ttz:FHG85_09250"/>
<name>A0A7D4BE77_9BACT</name>
<reference evidence="2 3" key="1">
    <citation type="submission" date="2019-07" db="EMBL/GenBank/DDBJ databases">
        <title>Thalassofilum flectens gen. nov., sp. nov., a novel moderate thermophilic anaerobe from a shallow sea hot spring in Kunashir Island (Russia), representing a new family in the order Bacteroidales, and proposal of Thalassofilacea fam. nov.</title>
        <authorList>
            <person name="Kochetkova T.V."/>
            <person name="Podosokorskaya O.A."/>
            <person name="Novikov A."/>
            <person name="Elcheninov A.G."/>
            <person name="Toshchakov S.V."/>
            <person name="Kublanov I.V."/>
        </authorList>
    </citation>
    <scope>NUCLEOTIDE SEQUENCE [LARGE SCALE GENOMIC DNA]</scope>
    <source>
        <strain evidence="2 3">38-H</strain>
    </source>
</reference>
<dbReference type="EMBL" id="CP041345">
    <property type="protein sequence ID" value="QKG80443.1"/>
    <property type="molecule type" value="Genomic_DNA"/>
</dbReference>
<sequence>MNTKLDILEKLFAKANQQIPYKDITFTLGDKYVAAQCPDGNIGVCATLGTKVREQNSDGITFESQNNRILANAYVNSVLNYRVKFDGTGDIFNAVEFKDFNNVVMIGYFGSLVEKLKSKGVSPYVFDIDQHEAPVLPMEVQAKYLSHADCIILTSTSISNNTFYGIVKSTPEHCSIFMLGPSTPLDDFMFSIPKIKGLFGSIFPNNNTETLHLIAQGVGTRGFMHNMQKVFRLK</sequence>
<organism evidence="2 3">
    <name type="scientific">Tenuifilum thalassicum</name>
    <dbReference type="NCBI Taxonomy" id="2590900"/>
    <lineage>
        <taxon>Bacteria</taxon>
        <taxon>Pseudomonadati</taxon>
        <taxon>Bacteroidota</taxon>
        <taxon>Bacteroidia</taxon>
        <taxon>Bacteroidales</taxon>
        <taxon>Tenuifilaceae</taxon>
        <taxon>Tenuifilum</taxon>
    </lineage>
</organism>
<evidence type="ECO:0000313" key="2">
    <source>
        <dbReference type="EMBL" id="QKG80443.1"/>
    </source>
</evidence>
<protein>
    <recommendedName>
        <fullName evidence="1">Putative heavy-metal chelation domain-containing protein</fullName>
    </recommendedName>
</protein>
<dbReference type="Proteomes" id="UP000500961">
    <property type="component" value="Chromosome"/>
</dbReference>
<proteinExistence type="predicted"/>
<evidence type="ECO:0000313" key="3">
    <source>
        <dbReference type="Proteomes" id="UP000500961"/>
    </source>
</evidence>
<dbReference type="InterPro" id="IPR007161">
    <property type="entry name" value="DUF364"/>
</dbReference>